<dbReference type="STRING" id="521013.SAMN04488567_1492"/>
<dbReference type="AlphaFoldDB" id="A0A1G7CGK1"/>
<keyword evidence="1" id="KW-0472">Membrane</keyword>
<dbReference type="Pfam" id="PF07330">
    <property type="entry name" value="DUF1467"/>
    <property type="match status" value="1"/>
</dbReference>
<keyword evidence="1" id="KW-1133">Transmembrane helix</keyword>
<dbReference type="Proteomes" id="UP000198922">
    <property type="component" value="Unassembled WGS sequence"/>
</dbReference>
<gene>
    <name evidence="2" type="ORF">SAMN04488567_1492</name>
</gene>
<evidence type="ECO:0000313" key="3">
    <source>
        <dbReference type="Proteomes" id="UP000198922"/>
    </source>
</evidence>
<organism evidence="2 3">
    <name type="scientific">Limimaricola pyoseonensis</name>
    <dbReference type="NCBI Taxonomy" id="521013"/>
    <lineage>
        <taxon>Bacteria</taxon>
        <taxon>Pseudomonadati</taxon>
        <taxon>Pseudomonadota</taxon>
        <taxon>Alphaproteobacteria</taxon>
        <taxon>Rhodobacterales</taxon>
        <taxon>Paracoccaceae</taxon>
        <taxon>Limimaricola</taxon>
    </lineage>
</organism>
<protein>
    <submittedName>
        <fullName evidence="2">Predicted secreted protein</fullName>
    </submittedName>
</protein>
<evidence type="ECO:0000313" key="2">
    <source>
        <dbReference type="EMBL" id="SDE38502.1"/>
    </source>
</evidence>
<name>A0A1G7CGK1_9RHOB</name>
<dbReference type="OrthoDB" id="9804637at2"/>
<proteinExistence type="predicted"/>
<dbReference type="RefSeq" id="WP_090110654.1">
    <property type="nucleotide sequence ID" value="NZ_FNAT01000002.1"/>
</dbReference>
<feature type="transmembrane region" description="Helical" evidence="1">
    <location>
        <begin position="6"/>
        <end position="24"/>
    </location>
</feature>
<dbReference type="InterPro" id="IPR009935">
    <property type="entry name" value="DUF1467"/>
</dbReference>
<reference evidence="3" key="1">
    <citation type="submission" date="2016-10" db="EMBL/GenBank/DDBJ databases">
        <authorList>
            <person name="Varghese N."/>
            <person name="Submissions S."/>
        </authorList>
    </citation>
    <scope>NUCLEOTIDE SEQUENCE [LARGE SCALE GENOMIC DNA]</scope>
    <source>
        <strain evidence="3">DSM 21424</strain>
    </source>
</reference>
<keyword evidence="3" id="KW-1185">Reference proteome</keyword>
<dbReference type="EMBL" id="FNAT01000002">
    <property type="protein sequence ID" value="SDE38502.1"/>
    <property type="molecule type" value="Genomic_DNA"/>
</dbReference>
<keyword evidence="1" id="KW-0812">Transmembrane</keyword>
<sequence length="100" mass="10954">MTITAAFVLFAVTWFMVFFVVLPLRLVTQGDAGETVPGTHASAPADFRLGRKARLTTFWAVPIWAALSAFILWGGVTVRDIDVFDRMSPERGSPLVTAPE</sequence>
<accession>A0A1G7CGK1</accession>
<feature type="transmembrane region" description="Helical" evidence="1">
    <location>
        <begin position="57"/>
        <end position="76"/>
    </location>
</feature>
<evidence type="ECO:0000256" key="1">
    <source>
        <dbReference type="SAM" id="Phobius"/>
    </source>
</evidence>